<comment type="caution">
    <text evidence="1">The sequence shown here is derived from an EMBL/GenBank/DDBJ whole genome shotgun (WGS) entry which is preliminary data.</text>
</comment>
<accession>A0A699H033</accession>
<protein>
    <recommendedName>
        <fullName evidence="2">Integrase, catalytic region, zinc finger, CCHC-type, peptidase aspartic, catalytic</fullName>
    </recommendedName>
</protein>
<proteinExistence type="predicted"/>
<dbReference type="AlphaFoldDB" id="A0A699H033"/>
<dbReference type="EMBL" id="BKCJ010084104">
    <property type="protein sequence ID" value="GEW99570.1"/>
    <property type="molecule type" value="Genomic_DNA"/>
</dbReference>
<organism evidence="1">
    <name type="scientific">Tanacetum cinerariifolium</name>
    <name type="common">Dalmatian daisy</name>
    <name type="synonym">Chrysanthemum cinerariifolium</name>
    <dbReference type="NCBI Taxonomy" id="118510"/>
    <lineage>
        <taxon>Eukaryota</taxon>
        <taxon>Viridiplantae</taxon>
        <taxon>Streptophyta</taxon>
        <taxon>Embryophyta</taxon>
        <taxon>Tracheophyta</taxon>
        <taxon>Spermatophyta</taxon>
        <taxon>Magnoliopsida</taxon>
        <taxon>eudicotyledons</taxon>
        <taxon>Gunneridae</taxon>
        <taxon>Pentapetalae</taxon>
        <taxon>asterids</taxon>
        <taxon>campanulids</taxon>
        <taxon>Asterales</taxon>
        <taxon>Asteraceae</taxon>
        <taxon>Asteroideae</taxon>
        <taxon>Anthemideae</taxon>
        <taxon>Anthemidinae</taxon>
        <taxon>Tanacetum</taxon>
    </lineage>
</organism>
<evidence type="ECO:0008006" key="2">
    <source>
        <dbReference type="Google" id="ProtNLM"/>
    </source>
</evidence>
<reference evidence="1" key="1">
    <citation type="journal article" date="2019" name="Sci. Rep.">
        <title>Draft genome of Tanacetum cinerariifolium, the natural source of mosquito coil.</title>
        <authorList>
            <person name="Yamashiro T."/>
            <person name="Shiraishi A."/>
            <person name="Satake H."/>
            <person name="Nakayama K."/>
        </authorList>
    </citation>
    <scope>NUCLEOTIDE SEQUENCE</scope>
</reference>
<sequence>MIVAGADNRLPMLDKSIYNSWKSRMILSIKGKEHGRIILNSILNEPLVYGTIEVDGVTRTKSYEELLDQEKFQDDCDVRATNIVLQGLSPDVYSLVNHHNVAKDI</sequence>
<gene>
    <name evidence="1" type="ORF">Tci_271546</name>
</gene>
<evidence type="ECO:0000313" key="1">
    <source>
        <dbReference type="EMBL" id="GEW99570.1"/>
    </source>
</evidence>
<name>A0A699H033_TANCI</name>